<reference evidence="1 2" key="1">
    <citation type="submission" date="2020-12" db="EMBL/GenBank/DDBJ databases">
        <title>Complete genome sequence of Mycobacterium heckeshornense JCM 15655T, closely related to a pathogenic non-tuberculous mycobacterial species Mycobacterium xenopi.</title>
        <authorList>
            <person name="Yoshida M."/>
            <person name="Fukano H."/>
            <person name="Asakura T."/>
            <person name="Suzuki M."/>
            <person name="Hoshino Y."/>
        </authorList>
    </citation>
    <scope>NUCLEOTIDE SEQUENCE [LARGE SCALE GENOMIC DNA]</scope>
    <source>
        <strain evidence="1 2">JCM 15655</strain>
    </source>
</reference>
<gene>
    <name evidence="1" type="ORF">MHEC_01860</name>
</gene>
<accession>A0A7R7JFK5</accession>
<dbReference type="Proteomes" id="UP000595446">
    <property type="component" value="Chromosome"/>
</dbReference>
<proteinExistence type="predicted"/>
<sequence length="50" mass="5257">MAISNREAIATFRQPTAALTRAARADGRKLAVQPKCQVPPIGANPCGQIP</sequence>
<dbReference type="AlphaFoldDB" id="A0A7R7JFK5"/>
<dbReference type="EMBL" id="AP024237">
    <property type="protein sequence ID" value="BCO33753.1"/>
    <property type="molecule type" value="Genomic_DNA"/>
</dbReference>
<organism evidence="1 2">
    <name type="scientific">Mycobacterium heckeshornense</name>
    <dbReference type="NCBI Taxonomy" id="110505"/>
    <lineage>
        <taxon>Bacteria</taxon>
        <taxon>Bacillati</taxon>
        <taxon>Actinomycetota</taxon>
        <taxon>Actinomycetes</taxon>
        <taxon>Mycobacteriales</taxon>
        <taxon>Mycobacteriaceae</taxon>
        <taxon>Mycobacterium</taxon>
    </lineage>
</organism>
<evidence type="ECO:0000313" key="2">
    <source>
        <dbReference type="Proteomes" id="UP000595446"/>
    </source>
</evidence>
<protein>
    <submittedName>
        <fullName evidence="1">Uncharacterized protein</fullName>
    </submittedName>
</protein>
<evidence type="ECO:0000313" key="1">
    <source>
        <dbReference type="EMBL" id="BCO33753.1"/>
    </source>
</evidence>
<keyword evidence="2" id="KW-1185">Reference proteome</keyword>
<name>A0A7R7JFK5_9MYCO</name>